<feature type="transmembrane region" description="Helical" evidence="2">
    <location>
        <begin position="93"/>
        <end position="114"/>
    </location>
</feature>
<reference evidence="3 4" key="1">
    <citation type="submission" date="2020-04" db="EMBL/GenBank/DDBJ databases">
        <authorList>
            <person name="Klaysubun C."/>
            <person name="Duangmal K."/>
            <person name="Lipun K."/>
        </authorList>
    </citation>
    <scope>NUCLEOTIDE SEQUENCE [LARGE SCALE GENOMIC DNA]</scope>
    <source>
        <strain evidence="3 4">K10HN5</strain>
    </source>
</reference>
<feature type="transmembrane region" description="Helical" evidence="2">
    <location>
        <begin position="62"/>
        <end position="81"/>
    </location>
</feature>
<sequence>MRGPRPPWLVGQLARQPGNPRLAALVGLLVFWLASWPFGVAANDHAPWLGLDSLGARTVEHVLRLIATYCLLVFITSTIGARREVARSARRQLIPLAVVIAAMLADATAIPAGLREDVADLANGTAGQPAPVGVAGVALFFLIENLYYGYAFAVAARWSATAGACRSTPPWVVACSRSRSVRSHSPRPPRPSPPPR</sequence>
<accession>A0ABX1SN34</accession>
<evidence type="ECO:0000256" key="2">
    <source>
        <dbReference type="SAM" id="Phobius"/>
    </source>
</evidence>
<proteinExistence type="predicted"/>
<dbReference type="EMBL" id="JAAXLA010000094">
    <property type="protein sequence ID" value="NMI01675.1"/>
    <property type="molecule type" value="Genomic_DNA"/>
</dbReference>
<keyword evidence="4" id="KW-1185">Reference proteome</keyword>
<feature type="transmembrane region" description="Helical" evidence="2">
    <location>
        <begin position="21"/>
        <end position="42"/>
    </location>
</feature>
<keyword evidence="2" id="KW-1133">Transmembrane helix</keyword>
<organism evidence="3 4">
    <name type="scientific">Pseudonocardia acidicola</name>
    <dbReference type="NCBI Taxonomy" id="2724939"/>
    <lineage>
        <taxon>Bacteria</taxon>
        <taxon>Bacillati</taxon>
        <taxon>Actinomycetota</taxon>
        <taxon>Actinomycetes</taxon>
        <taxon>Pseudonocardiales</taxon>
        <taxon>Pseudonocardiaceae</taxon>
        <taxon>Pseudonocardia</taxon>
    </lineage>
</organism>
<feature type="transmembrane region" description="Helical" evidence="2">
    <location>
        <begin position="134"/>
        <end position="156"/>
    </location>
</feature>
<name>A0ABX1SN34_9PSEU</name>
<evidence type="ECO:0000313" key="3">
    <source>
        <dbReference type="EMBL" id="NMI01675.1"/>
    </source>
</evidence>
<evidence type="ECO:0000313" key="4">
    <source>
        <dbReference type="Proteomes" id="UP000820669"/>
    </source>
</evidence>
<keyword evidence="2" id="KW-0472">Membrane</keyword>
<evidence type="ECO:0000256" key="1">
    <source>
        <dbReference type="SAM" id="MobiDB-lite"/>
    </source>
</evidence>
<feature type="region of interest" description="Disordered" evidence="1">
    <location>
        <begin position="177"/>
        <end position="196"/>
    </location>
</feature>
<comment type="caution">
    <text evidence="3">The sequence shown here is derived from an EMBL/GenBank/DDBJ whole genome shotgun (WGS) entry which is preliminary data.</text>
</comment>
<dbReference type="Proteomes" id="UP000820669">
    <property type="component" value="Unassembled WGS sequence"/>
</dbReference>
<gene>
    <name evidence="3" type="ORF">HF526_30910</name>
</gene>
<keyword evidence="2" id="KW-0812">Transmembrane</keyword>
<dbReference type="RefSeq" id="WP_169385191.1">
    <property type="nucleotide sequence ID" value="NZ_JAAXLA010000094.1"/>
</dbReference>
<protein>
    <submittedName>
        <fullName evidence="3">Uncharacterized protein</fullName>
    </submittedName>
</protein>